<dbReference type="GO" id="GO:0005975">
    <property type="term" value="P:carbohydrate metabolic process"/>
    <property type="evidence" value="ECO:0007669"/>
    <property type="project" value="InterPro"/>
</dbReference>
<keyword evidence="4" id="KW-1185">Reference proteome</keyword>
<comment type="caution">
    <text evidence="3">The sequence shown here is derived from an EMBL/GenBank/DDBJ whole genome shotgun (WGS) entry which is preliminary data.</text>
</comment>
<dbReference type="Proteomes" id="UP000287352">
    <property type="component" value="Unassembled WGS sequence"/>
</dbReference>
<evidence type="ECO:0000313" key="4">
    <source>
        <dbReference type="Proteomes" id="UP000287352"/>
    </source>
</evidence>
<dbReference type="EMBL" id="BIFR01000001">
    <property type="protein sequence ID" value="GCE13521.1"/>
    <property type="molecule type" value="Genomic_DNA"/>
</dbReference>
<evidence type="ECO:0000259" key="2">
    <source>
        <dbReference type="Pfam" id="PF12215"/>
    </source>
</evidence>
<dbReference type="AlphaFoldDB" id="A0A402A3F4"/>
<dbReference type="InterPro" id="IPR052566">
    <property type="entry name" value="Non-lysos_glucosylceramidase"/>
</dbReference>
<dbReference type="InterPro" id="IPR006775">
    <property type="entry name" value="GH116_catalytic"/>
</dbReference>
<dbReference type="InterPro" id="IPR024462">
    <property type="entry name" value="GH116_N"/>
</dbReference>
<feature type="domain" description="Glycosyl-hydrolase family 116 catalytic region" evidence="1">
    <location>
        <begin position="457"/>
        <end position="719"/>
    </location>
</feature>
<dbReference type="PANTHER" id="PTHR12654">
    <property type="entry name" value="BILE ACID BETA-GLUCOSIDASE-RELATED"/>
    <property type="match status" value="1"/>
</dbReference>
<dbReference type="Gene3D" id="1.50.10.10">
    <property type="match status" value="1"/>
</dbReference>
<feature type="domain" description="Glycosyl-hydrolase family 116 N-terminal" evidence="2">
    <location>
        <begin position="19"/>
        <end position="338"/>
    </location>
</feature>
<organism evidence="3 4">
    <name type="scientific">Tengunoibacter tsumagoiensis</name>
    <dbReference type="NCBI Taxonomy" id="2014871"/>
    <lineage>
        <taxon>Bacteria</taxon>
        <taxon>Bacillati</taxon>
        <taxon>Chloroflexota</taxon>
        <taxon>Ktedonobacteria</taxon>
        <taxon>Ktedonobacterales</taxon>
        <taxon>Dictyobacteraceae</taxon>
        <taxon>Tengunoibacter</taxon>
    </lineage>
</organism>
<evidence type="ECO:0008006" key="5">
    <source>
        <dbReference type="Google" id="ProtNLM"/>
    </source>
</evidence>
<dbReference type="GO" id="GO:0008422">
    <property type="term" value="F:beta-glucosidase activity"/>
    <property type="evidence" value="ECO:0007669"/>
    <property type="project" value="TreeGrafter"/>
</dbReference>
<name>A0A402A3F4_9CHLR</name>
<dbReference type="Pfam" id="PF12215">
    <property type="entry name" value="Glyco_hydr_116N"/>
    <property type="match status" value="1"/>
</dbReference>
<dbReference type="InterPro" id="IPR008928">
    <property type="entry name" value="6-hairpin_glycosidase_sf"/>
</dbReference>
<proteinExistence type="predicted"/>
<dbReference type="PANTHER" id="PTHR12654:SF0">
    <property type="entry name" value="NON-LYSOSOMAL GLUCOSYLCERAMIDASE"/>
    <property type="match status" value="1"/>
</dbReference>
<evidence type="ECO:0000313" key="3">
    <source>
        <dbReference type="EMBL" id="GCE13521.1"/>
    </source>
</evidence>
<evidence type="ECO:0000259" key="1">
    <source>
        <dbReference type="Pfam" id="PF04685"/>
    </source>
</evidence>
<protein>
    <recommendedName>
        <fullName evidence="5">Glucosylceramidase</fullName>
    </recommendedName>
</protein>
<gene>
    <name evidence="3" type="ORF">KTT_33800</name>
</gene>
<dbReference type="OrthoDB" id="1007311at2"/>
<accession>A0A402A3F4</accession>
<dbReference type="Pfam" id="PF04685">
    <property type="entry name" value="DUF608"/>
    <property type="match status" value="1"/>
</dbReference>
<dbReference type="RefSeq" id="WP_126581041.1">
    <property type="nucleotide sequence ID" value="NZ_BIFR01000001.1"/>
</dbReference>
<dbReference type="InterPro" id="IPR012341">
    <property type="entry name" value="6hp_glycosidase-like_sf"/>
</dbReference>
<dbReference type="SUPFAM" id="SSF48208">
    <property type="entry name" value="Six-hairpin glycosidases"/>
    <property type="match status" value="1"/>
</dbReference>
<reference evidence="4" key="1">
    <citation type="submission" date="2018-12" db="EMBL/GenBank/DDBJ databases">
        <title>Tengunoibacter tsumagoiensis gen. nov., sp. nov., Dictyobacter kobayashii sp. nov., D. alpinus sp. nov., and D. joshuensis sp. nov. and description of Dictyobacteraceae fam. nov. within the order Ktedonobacterales isolated from Tengu-no-mugimeshi.</title>
        <authorList>
            <person name="Wang C.M."/>
            <person name="Zheng Y."/>
            <person name="Sakai Y."/>
            <person name="Toyoda A."/>
            <person name="Minakuchi Y."/>
            <person name="Abe K."/>
            <person name="Yokota A."/>
            <person name="Yabe S."/>
        </authorList>
    </citation>
    <scope>NUCLEOTIDE SEQUENCE [LARGE SCALE GENOMIC DNA]</scope>
    <source>
        <strain evidence="4">Uno3</strain>
    </source>
</reference>
<sequence length="834" mass="94837">MPYTTRLRYTDKARSGQTLGGLGTGGVELRQDGVFYNWQIANNFPFGTGSKLNFPENTQLFFLLRYQEQDKPPRLKLLQIDDGDYVANINNHIYEFPWMTGIEQIDYTASFPFTQLRYEDSDMPLTVTMEAFSPFIPHDVKNSSLPAVVFSFKVQSHAQKPVSVSLMGTMRNLCGYDVQEKIYTAEWQNHDGLHLLQMGVDQMDQKESSWGTQALGILGEQTPSYYLGWGHRHPFYEVVLRNTQLPNRDDTPSRNSRPSANGTLYADECMLSTLSVDSVLQSGECSTTTMVMSWHFPNFYAQKNSESIPQQARLEGNYYSNFFANAAEVAQYIQSHLSDLEQRTRQFHDDFYASTLPLPVLDQLNSQLNTFISSSWLTKQKQFGVGEGLTPAQPWAGLNTIDVALYGGHAIATLFPELEREVWLNHRDLQSPNGQMSHSIIRDFSHFDLDDPATGRVDLPAQYVIQAVRYALWTNDQAFLKEIWPSIKKTLAYVLRERDANGDFIPDVNGALTTSYDNFAMFGLTSYVGSLWLSALTYCCTAAQVLGDEETFAIYREVYQKAKSVFQAKLWNGHYYRLSVEARDEQLIIDEGCLTDQLIGQWCNYWCGLESIVDAPNSKEAVLSILSRNYEKGFGLRNCSWPEDTYLHAVPDDCWFDQANTFWSGVELAFASFLIWEGEVAAGFELVETVNQRYLKAGRYFNHQEWGGHYFRPLSAWALPNAVLGLSICAGTYRFSPRLTLPTFKLFFSFPSGTAHYIHDEEKQLVAIRVLSGHFSCSVLQLETSLPLDAQLHCSLGGEVVASEDYHYDAQTRTFVLTKAFTLAESQEFRLWFD</sequence>